<comment type="caution">
    <text evidence="2">The sequence shown here is derived from an EMBL/GenBank/DDBJ whole genome shotgun (WGS) entry which is preliminary data.</text>
</comment>
<proteinExistence type="predicted"/>
<name>A0A0F4JVZ8_9ACTN</name>
<organism evidence="2 3">
    <name type="scientific">Streptomyces katrae</name>
    <dbReference type="NCBI Taxonomy" id="68223"/>
    <lineage>
        <taxon>Bacteria</taxon>
        <taxon>Bacillati</taxon>
        <taxon>Actinomycetota</taxon>
        <taxon>Actinomycetes</taxon>
        <taxon>Kitasatosporales</taxon>
        <taxon>Streptomycetaceae</taxon>
        <taxon>Streptomyces</taxon>
    </lineage>
</organism>
<sequence>MSTRPGPLITRTTAGAGHIAVFLAHWAGGHTVSEEELLRRIIKARADAHAEAVDEHQREARRAHKKATKLRRIAAEDGGLVPAAQSDLTRAEHDARRHEAALEALGDFEITDIDPGQVTHLRKRYAVLRCTALALPVAGVVAGSWLLDGVVLLVSTLGVVTACWLRGNTPFELSVRPVPAELLSATARLVLEPAEEDEAEPEPIEADDLGAWRQTLRRFVEHAVAQAHLEKKGGVLAVDLLQRLQASGLHLDKAPDAFPAVLRSADIPVKKISVDGTKALGVQYTDLTSALGRLPQLPVHLVPDLTQKTGQPQPLPQKGP</sequence>
<evidence type="ECO:0000313" key="2">
    <source>
        <dbReference type="EMBL" id="KJY37151.1"/>
    </source>
</evidence>
<keyword evidence="1" id="KW-0175">Coiled coil</keyword>
<dbReference type="Proteomes" id="UP000033551">
    <property type="component" value="Unassembled WGS sequence"/>
</dbReference>
<protein>
    <submittedName>
        <fullName evidence="2">Uncharacterized protein</fullName>
    </submittedName>
</protein>
<evidence type="ECO:0000256" key="1">
    <source>
        <dbReference type="SAM" id="Coils"/>
    </source>
</evidence>
<feature type="coiled-coil region" evidence="1">
    <location>
        <begin position="46"/>
        <end position="73"/>
    </location>
</feature>
<keyword evidence="3" id="KW-1185">Reference proteome</keyword>
<dbReference type="PATRIC" id="fig|68223.7.peg.3195"/>
<dbReference type="EMBL" id="JZWV01000118">
    <property type="protein sequence ID" value="KJY37151.1"/>
    <property type="molecule type" value="Genomic_DNA"/>
</dbReference>
<dbReference type="RefSeq" id="WP_045946396.1">
    <property type="nucleotide sequence ID" value="NZ_JZWV01000118.1"/>
</dbReference>
<gene>
    <name evidence="2" type="ORF">VR44_06415</name>
</gene>
<evidence type="ECO:0000313" key="3">
    <source>
        <dbReference type="Proteomes" id="UP000033551"/>
    </source>
</evidence>
<reference evidence="2 3" key="1">
    <citation type="submission" date="2015-02" db="EMBL/GenBank/DDBJ databases">
        <authorList>
            <person name="Ju K.-S."/>
            <person name="Doroghazi J.R."/>
            <person name="Metcalf W."/>
        </authorList>
    </citation>
    <scope>NUCLEOTIDE SEQUENCE [LARGE SCALE GENOMIC DNA]</scope>
    <source>
        <strain evidence="2 3">NRRL ISP-5550</strain>
    </source>
</reference>
<accession>A0A0F4JVZ8</accession>
<dbReference type="OrthoDB" id="4152599at2"/>
<dbReference type="AlphaFoldDB" id="A0A0F4JVZ8"/>